<dbReference type="GeneID" id="93590989"/>
<protein>
    <submittedName>
        <fullName evidence="1">Uncharacterized protein</fullName>
    </submittedName>
</protein>
<proteinExistence type="predicted"/>
<evidence type="ECO:0000313" key="2">
    <source>
        <dbReference type="Proteomes" id="UP000283090"/>
    </source>
</evidence>
<name>A0A436ZPG0_ARTFL</name>
<dbReference type="VEuPathDB" id="FungiDB:DFL_008678"/>
<keyword evidence="2" id="KW-1185">Reference proteome</keyword>
<sequence>MAVATQMIERAVSQIFKIPPSKLDKHHRYRRRHSRTISLTPRFRHSIIIQISQNGQEACSQRSQQERTWSRQPNPLLQLLKMYS</sequence>
<evidence type="ECO:0000313" key="1">
    <source>
        <dbReference type="EMBL" id="RVD80787.1"/>
    </source>
</evidence>
<accession>A0A436ZPG0</accession>
<comment type="caution">
    <text evidence="1">The sequence shown here is derived from an EMBL/GenBank/DDBJ whole genome shotgun (WGS) entry which is preliminary data.</text>
</comment>
<dbReference type="EMBL" id="SAEB01000012">
    <property type="protein sequence ID" value="RVD80787.1"/>
    <property type="molecule type" value="Genomic_DNA"/>
</dbReference>
<dbReference type="Proteomes" id="UP000283090">
    <property type="component" value="Unassembled WGS sequence"/>
</dbReference>
<gene>
    <name evidence="1" type="ORF">DFL_008678</name>
</gene>
<dbReference type="RefSeq" id="XP_067486331.1">
    <property type="nucleotide sequence ID" value="XM_067638443.1"/>
</dbReference>
<organism evidence="1 2">
    <name type="scientific">Arthrobotrys flagrans</name>
    <name type="common">Nematode-trapping fungus</name>
    <name type="synonym">Trichothecium flagrans</name>
    <dbReference type="NCBI Taxonomy" id="97331"/>
    <lineage>
        <taxon>Eukaryota</taxon>
        <taxon>Fungi</taxon>
        <taxon>Dikarya</taxon>
        <taxon>Ascomycota</taxon>
        <taxon>Pezizomycotina</taxon>
        <taxon>Orbiliomycetes</taxon>
        <taxon>Orbiliales</taxon>
        <taxon>Orbiliaceae</taxon>
        <taxon>Arthrobotrys</taxon>
    </lineage>
</organism>
<dbReference type="AlphaFoldDB" id="A0A436ZPG0"/>
<reference evidence="1 2" key="1">
    <citation type="submission" date="2019-01" db="EMBL/GenBank/DDBJ databases">
        <title>Intercellular communication is required for trap formation in the nematode-trapping fungus Duddingtonia flagrans.</title>
        <authorList>
            <person name="Youssar L."/>
            <person name="Wernet V."/>
            <person name="Hensel N."/>
            <person name="Hildebrandt H.-G."/>
            <person name="Fischer R."/>
        </authorList>
    </citation>
    <scope>NUCLEOTIDE SEQUENCE [LARGE SCALE GENOMIC DNA]</scope>
    <source>
        <strain evidence="1 2">CBS H-5679</strain>
    </source>
</reference>